<organism evidence="2 3">
    <name type="scientific">Mesobacillus jeotgali</name>
    <dbReference type="NCBI Taxonomy" id="129985"/>
    <lineage>
        <taxon>Bacteria</taxon>
        <taxon>Bacillati</taxon>
        <taxon>Bacillota</taxon>
        <taxon>Bacilli</taxon>
        <taxon>Bacillales</taxon>
        <taxon>Bacillaceae</taxon>
        <taxon>Mesobacillus</taxon>
    </lineage>
</organism>
<feature type="domain" description="DUF2268" evidence="1">
    <location>
        <begin position="122"/>
        <end position="170"/>
    </location>
</feature>
<keyword evidence="3" id="KW-1185">Reference proteome</keyword>
<protein>
    <submittedName>
        <fullName evidence="2">DUF2268 domain-containing putative Zn-dependent protease</fullName>
    </submittedName>
</protein>
<sequence>MQLHNGLNSFFNVIKNLENNQSKEEAWLNYYKEYKEIFDTIFANLYMTDINKIKQDIVPHIDLYSLAEQANKSSQVIDQAEVIEVLKKSGDYFKFTKEFDVYMLVGFGHIDGTALPAASRPFLYLGLERLSNIDIERLIQHEFNHLVRFDSLLEDNMTVGQLIIAEGLATLTPLIMNKMDFSHSNLQNMLFLDDQQYNRLKENIHLIEQDIKTDFEKKITPSLMAKYFMLNENLKFGKSGYFFGMQVILTLLKNGWELRDLTFLNSNLIWNEYQKLRY</sequence>
<accession>A0ABY9VL64</accession>
<dbReference type="GO" id="GO:0006508">
    <property type="term" value="P:proteolysis"/>
    <property type="evidence" value="ECO:0007669"/>
    <property type="project" value="UniProtKB-KW"/>
</dbReference>
<evidence type="ECO:0000313" key="3">
    <source>
        <dbReference type="Proteomes" id="UP001303324"/>
    </source>
</evidence>
<dbReference type="RefSeq" id="WP_311073631.1">
    <property type="nucleotide sequence ID" value="NZ_CP134494.1"/>
</dbReference>
<evidence type="ECO:0000259" key="1">
    <source>
        <dbReference type="Pfam" id="PF10026"/>
    </source>
</evidence>
<proteinExistence type="predicted"/>
<dbReference type="EMBL" id="CP134494">
    <property type="protein sequence ID" value="WNF23365.1"/>
    <property type="molecule type" value="Genomic_DNA"/>
</dbReference>
<dbReference type="InterPro" id="IPR018728">
    <property type="entry name" value="DUF2268"/>
</dbReference>
<dbReference type="Proteomes" id="UP001303324">
    <property type="component" value="Chromosome"/>
</dbReference>
<evidence type="ECO:0000313" key="2">
    <source>
        <dbReference type="EMBL" id="WNF23365.1"/>
    </source>
</evidence>
<keyword evidence="2" id="KW-0645">Protease</keyword>
<reference evidence="2 3" key="1">
    <citation type="submission" date="2023-09" db="EMBL/GenBank/DDBJ databases">
        <title>Microbial mechanism of fulvic acid promoting antimony reduction mineralization in rice fields.</title>
        <authorList>
            <person name="Chen G."/>
            <person name="Lan J."/>
        </authorList>
    </citation>
    <scope>NUCLEOTIDE SEQUENCE [LARGE SCALE GENOMIC DNA]</scope>
    <source>
        <strain evidence="2 3">PS1</strain>
    </source>
</reference>
<name>A0ABY9VL64_9BACI</name>
<keyword evidence="2" id="KW-0378">Hydrolase</keyword>
<dbReference type="GO" id="GO:0008233">
    <property type="term" value="F:peptidase activity"/>
    <property type="evidence" value="ECO:0007669"/>
    <property type="project" value="UniProtKB-KW"/>
</dbReference>
<dbReference type="Pfam" id="PF10026">
    <property type="entry name" value="DUF2268"/>
    <property type="match status" value="1"/>
</dbReference>
<gene>
    <name evidence="2" type="ORF">RH061_02320</name>
</gene>